<evidence type="ECO:0000256" key="4">
    <source>
        <dbReference type="PIRSR" id="PIRSR000188-1"/>
    </source>
</evidence>
<dbReference type="EMBL" id="FZQA01000007">
    <property type="protein sequence ID" value="SNT75133.1"/>
    <property type="molecule type" value="Genomic_DNA"/>
</dbReference>
<dbReference type="SMART" id="SM00839">
    <property type="entry name" value="ELFV_dehydrog"/>
    <property type="match status" value="1"/>
</dbReference>
<dbReference type="InterPro" id="IPR006096">
    <property type="entry name" value="Glu/Leu/Phe/Val/Trp_DH_C"/>
</dbReference>
<evidence type="ECO:0000259" key="7">
    <source>
        <dbReference type="SMART" id="SM00839"/>
    </source>
</evidence>
<dbReference type="Pfam" id="PF00208">
    <property type="entry name" value="ELFV_dehydrog"/>
    <property type="match status" value="1"/>
</dbReference>
<dbReference type="Pfam" id="PF02812">
    <property type="entry name" value="ELFV_dehydrog_N"/>
    <property type="match status" value="1"/>
</dbReference>
<dbReference type="GO" id="GO:0000166">
    <property type="term" value="F:nucleotide binding"/>
    <property type="evidence" value="ECO:0007669"/>
    <property type="project" value="UniProtKB-KW"/>
</dbReference>
<keyword evidence="5" id="KW-0547">Nucleotide-binding</keyword>
<feature type="binding site" evidence="5">
    <location>
        <begin position="178"/>
        <end position="183"/>
    </location>
    <ligand>
        <name>NAD(+)</name>
        <dbReference type="ChEBI" id="CHEBI:57540"/>
    </ligand>
</feature>
<dbReference type="PANTHER" id="PTHR42722:SF1">
    <property type="entry name" value="VALINE DEHYDROGENASE"/>
    <property type="match status" value="1"/>
</dbReference>
<dbReference type="CDD" id="cd01075">
    <property type="entry name" value="NAD_bind_Leu_Phe_Val_DH"/>
    <property type="match status" value="1"/>
</dbReference>
<comment type="similarity">
    <text evidence="1 6">Belongs to the Glu/Leu/Phe/Val dehydrogenases family.</text>
</comment>
<evidence type="ECO:0000256" key="2">
    <source>
        <dbReference type="ARBA" id="ARBA00023002"/>
    </source>
</evidence>
<name>A0A239PYN0_9PROT</name>
<evidence type="ECO:0000313" key="8">
    <source>
        <dbReference type="EMBL" id="SNT75133.1"/>
    </source>
</evidence>
<dbReference type="InterPro" id="IPR046346">
    <property type="entry name" value="Aminoacid_DH-like_N_sf"/>
</dbReference>
<dbReference type="RefSeq" id="WP_200815374.1">
    <property type="nucleotide sequence ID" value="NZ_FZQA01000007.1"/>
</dbReference>
<dbReference type="Gene3D" id="3.40.50.720">
    <property type="entry name" value="NAD(P)-binding Rossmann-like Domain"/>
    <property type="match status" value="1"/>
</dbReference>
<feature type="active site" description="Proton donor/acceptor" evidence="4">
    <location>
        <position position="79"/>
    </location>
</feature>
<dbReference type="InterPro" id="IPR036291">
    <property type="entry name" value="NAD(P)-bd_dom_sf"/>
</dbReference>
<keyword evidence="2 6" id="KW-0560">Oxidoreductase</keyword>
<dbReference type="InterPro" id="IPR006097">
    <property type="entry name" value="Glu/Leu/Phe/Val/Trp_DH_dimer"/>
</dbReference>
<feature type="domain" description="Glutamate/phenylalanine/leucine/valine/L-tryptophan dehydrogenase C-terminal" evidence="7">
    <location>
        <begin position="142"/>
        <end position="347"/>
    </location>
</feature>
<dbReference type="GO" id="GO:0016639">
    <property type="term" value="F:oxidoreductase activity, acting on the CH-NH2 group of donors, NAD or NADP as acceptor"/>
    <property type="evidence" value="ECO:0007669"/>
    <property type="project" value="InterPro"/>
</dbReference>
<reference evidence="8 9" key="1">
    <citation type="submission" date="2017-07" db="EMBL/GenBank/DDBJ databases">
        <authorList>
            <person name="Sun Z.S."/>
            <person name="Albrecht U."/>
            <person name="Echele G."/>
            <person name="Lee C.C."/>
        </authorList>
    </citation>
    <scope>NUCLEOTIDE SEQUENCE [LARGE SCALE GENOMIC DNA]</scope>
    <source>
        <strain evidence="8 9">CGMCC 1.12710</strain>
    </source>
</reference>
<dbReference type="Gene3D" id="3.40.50.10860">
    <property type="entry name" value="Leucine Dehydrogenase, chain A, domain 1"/>
    <property type="match status" value="1"/>
</dbReference>
<protein>
    <submittedName>
        <fullName evidence="8">Leucine dehydrogenase</fullName>
    </submittedName>
</protein>
<evidence type="ECO:0000256" key="6">
    <source>
        <dbReference type="RuleBase" id="RU004417"/>
    </source>
</evidence>
<dbReference type="InterPro" id="IPR016211">
    <property type="entry name" value="Glu/Phe/Leu/Val/Trp_DH_bac/arc"/>
</dbReference>
<dbReference type="InterPro" id="IPR006095">
    <property type="entry name" value="Glu/Leu/Phe/Val/Trp_DH"/>
</dbReference>
<evidence type="ECO:0000256" key="3">
    <source>
        <dbReference type="ARBA" id="ARBA00023027"/>
    </source>
</evidence>
<dbReference type="PROSITE" id="PS00074">
    <property type="entry name" value="GLFV_DEHYDROGENASE"/>
    <property type="match status" value="1"/>
</dbReference>
<dbReference type="PIRSF" id="PIRSF000188">
    <property type="entry name" value="Phe_leu_dh"/>
    <property type="match status" value="1"/>
</dbReference>
<gene>
    <name evidence="8" type="ORF">SAMN06297382_2571</name>
</gene>
<evidence type="ECO:0000256" key="1">
    <source>
        <dbReference type="ARBA" id="ARBA00006382"/>
    </source>
</evidence>
<dbReference type="SUPFAM" id="SSF51735">
    <property type="entry name" value="NAD(P)-binding Rossmann-fold domains"/>
    <property type="match status" value="1"/>
</dbReference>
<evidence type="ECO:0000256" key="5">
    <source>
        <dbReference type="PIRSR" id="PIRSR000188-2"/>
    </source>
</evidence>
<sequence length="349" mass="36690">MEMRELPVEGWHKVVHVRDLRAGLDAIISVHDATLGPGCGGCRVRPYRSFDEALEDVKKLSRAMSFKNALAGIPFGGGKSVIIADPRKDKTPEMFRAFGEALNALGGLYYTAEDSGVTEHDLEVVRSVSKFVGGIGAKGEGGNPAPYTARGVWRGIEAAVRYKLGRDSLKGVKVSILGVGAVGMALARLLHEAGARLVVADINEDAVAQAVTCFGAAPVAPARAIAADVDVFSPCALGGSVNRHSIAHLTAPIVAGAANNQLLTPDMDEALRAKGVLYAPDYVINAAGVISVGLEILGRWSQEEMNRRIDAIGPRLTSIFERADAEGRPTGAVADDMAMEIIADAQKAA</sequence>
<keyword evidence="3 5" id="KW-0520">NAD</keyword>
<dbReference type="SUPFAM" id="SSF53223">
    <property type="entry name" value="Aminoacid dehydrogenase-like, N-terminal domain"/>
    <property type="match status" value="1"/>
</dbReference>
<proteinExistence type="inferred from homology"/>
<accession>A0A239PYN0</accession>
<dbReference type="AlphaFoldDB" id="A0A239PYN0"/>
<dbReference type="GO" id="GO:0006520">
    <property type="term" value="P:amino acid metabolic process"/>
    <property type="evidence" value="ECO:0007669"/>
    <property type="project" value="InterPro"/>
</dbReference>
<dbReference type="InterPro" id="IPR033524">
    <property type="entry name" value="Glu/Leu/Phe/Val_DH_AS"/>
</dbReference>
<keyword evidence="9" id="KW-1185">Reference proteome</keyword>
<dbReference type="Proteomes" id="UP000198346">
    <property type="component" value="Unassembled WGS sequence"/>
</dbReference>
<dbReference type="PRINTS" id="PR00082">
    <property type="entry name" value="GLFDHDRGNASE"/>
</dbReference>
<organism evidence="8 9">
    <name type="scientific">Amphiplicatus metriothermophilus</name>
    <dbReference type="NCBI Taxonomy" id="1519374"/>
    <lineage>
        <taxon>Bacteria</taxon>
        <taxon>Pseudomonadati</taxon>
        <taxon>Pseudomonadota</taxon>
        <taxon>Alphaproteobacteria</taxon>
        <taxon>Parvularculales</taxon>
        <taxon>Parvularculaceae</taxon>
        <taxon>Amphiplicatus</taxon>
    </lineage>
</organism>
<dbReference type="PANTHER" id="PTHR42722">
    <property type="entry name" value="LEUCINE DEHYDROGENASE"/>
    <property type="match status" value="1"/>
</dbReference>
<evidence type="ECO:0000313" key="9">
    <source>
        <dbReference type="Proteomes" id="UP000198346"/>
    </source>
</evidence>